<dbReference type="SMART" id="SM00382">
    <property type="entry name" value="AAA"/>
    <property type="match status" value="1"/>
</dbReference>
<dbReference type="InterPro" id="IPR017871">
    <property type="entry name" value="ABC_transporter-like_CS"/>
</dbReference>
<evidence type="ECO:0000259" key="10">
    <source>
        <dbReference type="PROSITE" id="PS50929"/>
    </source>
</evidence>
<dbReference type="SUPFAM" id="SSF52540">
    <property type="entry name" value="P-loop containing nucleoside triphosphate hydrolases"/>
    <property type="match status" value="1"/>
</dbReference>
<evidence type="ECO:0000259" key="9">
    <source>
        <dbReference type="PROSITE" id="PS50893"/>
    </source>
</evidence>
<dbReference type="InterPro" id="IPR039421">
    <property type="entry name" value="Type_1_exporter"/>
</dbReference>
<name>A0ABV5TBJ7_9ACTN</name>
<evidence type="ECO:0000256" key="8">
    <source>
        <dbReference type="SAM" id="Phobius"/>
    </source>
</evidence>
<dbReference type="PROSITE" id="PS00211">
    <property type="entry name" value="ABC_TRANSPORTER_1"/>
    <property type="match status" value="1"/>
</dbReference>
<comment type="subcellular location">
    <subcellularLocation>
        <location evidence="1">Cell membrane</location>
        <topology evidence="1">Multi-pass membrane protein</topology>
    </subcellularLocation>
</comment>
<dbReference type="EMBL" id="JBHMBS010000005">
    <property type="protein sequence ID" value="MFB9676412.1"/>
    <property type="molecule type" value="Genomic_DNA"/>
</dbReference>
<feature type="domain" description="ABC transporter" evidence="9">
    <location>
        <begin position="394"/>
        <end position="627"/>
    </location>
</feature>
<dbReference type="InterPro" id="IPR003593">
    <property type="entry name" value="AAA+_ATPase"/>
</dbReference>
<dbReference type="InterPro" id="IPR027417">
    <property type="entry name" value="P-loop_NTPase"/>
</dbReference>
<keyword evidence="2 8" id="KW-0812">Transmembrane</keyword>
<protein>
    <submittedName>
        <fullName evidence="11">Thiol reductant ABC exporter subunit CydC</fullName>
    </submittedName>
</protein>
<evidence type="ECO:0000256" key="3">
    <source>
        <dbReference type="ARBA" id="ARBA00022741"/>
    </source>
</evidence>
<gene>
    <name evidence="11" type="primary">cydC</name>
    <name evidence="11" type="ORF">ACFFRH_13030</name>
</gene>
<evidence type="ECO:0000256" key="7">
    <source>
        <dbReference type="SAM" id="MobiDB-lite"/>
    </source>
</evidence>
<evidence type="ECO:0000313" key="12">
    <source>
        <dbReference type="Proteomes" id="UP001589610"/>
    </source>
</evidence>
<evidence type="ECO:0000256" key="6">
    <source>
        <dbReference type="ARBA" id="ARBA00023136"/>
    </source>
</evidence>
<dbReference type="InterPro" id="IPR036640">
    <property type="entry name" value="ABC1_TM_sf"/>
</dbReference>
<dbReference type="InterPro" id="IPR011527">
    <property type="entry name" value="ABC1_TM_dom"/>
</dbReference>
<keyword evidence="5 8" id="KW-1133">Transmembrane helix</keyword>
<evidence type="ECO:0000313" key="11">
    <source>
        <dbReference type="EMBL" id="MFB9676412.1"/>
    </source>
</evidence>
<keyword evidence="12" id="KW-1185">Reference proteome</keyword>
<comment type="caution">
    <text evidence="11">The sequence shown here is derived from an EMBL/GenBank/DDBJ whole genome shotgun (WGS) entry which is preliminary data.</text>
</comment>
<dbReference type="Gene3D" id="3.40.50.300">
    <property type="entry name" value="P-loop containing nucleotide triphosphate hydrolases"/>
    <property type="match status" value="1"/>
</dbReference>
<feature type="transmembrane region" description="Helical" evidence="8">
    <location>
        <begin position="191"/>
        <end position="216"/>
    </location>
</feature>
<dbReference type="PANTHER" id="PTHR24221:SF654">
    <property type="entry name" value="ATP-BINDING CASSETTE SUB-FAMILY B MEMBER 6"/>
    <property type="match status" value="1"/>
</dbReference>
<feature type="transmembrane region" description="Helical" evidence="8">
    <location>
        <begin position="303"/>
        <end position="325"/>
    </location>
</feature>
<sequence length="634" mass="65602">MTGVSGIPVNRTDGRPASEAAERDGRPANHLDERSTGGADERPASRTDAPQASRADAPQASRADAPQADSADERPAGRTGGRLVLAAAGAAAAELAGLGLIGSAAWLITRAAEQPPLAALSVAIVGVRAFATTKGVFRYGERLAGHDVALRAQATTRERLYQALIPTGSSNRRGADLLSRMVDDTDAVQDLLVRCLLPAVAALVTGVAAMVIGLFLLPVAALVLLAGLLVAGVLIPAGTAAAARRWSARIAPARADLAARVADLVHGAADLAAYGADERALAAAAETDARLAALERRQSRANAIASALGLLTQGLTVAAVVLLAMNSGAGAVATAVLALVSLVSFEPILPMAAAGERLTGVLAALRRLREVGATPPAVAEPAVPVAVPAGPPTIEIEDLVVRHGAGLPPALDGVSLTLTPGRRVALVGPSGAGKSTLLSALMRLVEPESGTIRVSGVDVRELAADDTRRVMTGLTQDPYVFQTSLRDNLRLAGPEAGDEELAEAVRRARLDRWVERTGWDAVLGEDGRTVSGGQLQRLALARALLHDPPVLLLDEPAEALDETTADALMADLLDATHGRTTLLVTHRLRGLERMDEIVVLENGSVTQRGTHAELVSSPGYYRDLWRSEALTAGR</sequence>
<feature type="region of interest" description="Disordered" evidence="7">
    <location>
        <begin position="1"/>
        <end position="77"/>
    </location>
</feature>
<organism evidence="11 12">
    <name type="scientific">Streptosporangium vulgare</name>
    <dbReference type="NCBI Taxonomy" id="46190"/>
    <lineage>
        <taxon>Bacteria</taxon>
        <taxon>Bacillati</taxon>
        <taxon>Actinomycetota</taxon>
        <taxon>Actinomycetes</taxon>
        <taxon>Streptosporangiales</taxon>
        <taxon>Streptosporangiaceae</taxon>
        <taxon>Streptosporangium</taxon>
    </lineage>
</organism>
<proteinExistence type="predicted"/>
<dbReference type="PROSITE" id="PS50929">
    <property type="entry name" value="ABC_TM1F"/>
    <property type="match status" value="1"/>
</dbReference>
<reference evidence="11 12" key="1">
    <citation type="submission" date="2024-09" db="EMBL/GenBank/DDBJ databases">
        <authorList>
            <person name="Sun Q."/>
            <person name="Mori K."/>
        </authorList>
    </citation>
    <scope>NUCLEOTIDE SEQUENCE [LARGE SCALE GENOMIC DNA]</scope>
    <source>
        <strain evidence="11 12">JCM 3028</strain>
    </source>
</reference>
<accession>A0ABV5TBJ7</accession>
<keyword evidence="6 8" id="KW-0472">Membrane</keyword>
<dbReference type="PROSITE" id="PS50893">
    <property type="entry name" value="ABC_TRANSPORTER_2"/>
    <property type="match status" value="1"/>
</dbReference>
<evidence type="ECO:0000256" key="2">
    <source>
        <dbReference type="ARBA" id="ARBA00022692"/>
    </source>
</evidence>
<feature type="transmembrane region" description="Helical" evidence="8">
    <location>
        <begin position="83"/>
        <end position="108"/>
    </location>
</feature>
<dbReference type="Pfam" id="PF00664">
    <property type="entry name" value="ABC_membrane"/>
    <property type="match status" value="1"/>
</dbReference>
<evidence type="ECO:0000256" key="1">
    <source>
        <dbReference type="ARBA" id="ARBA00004651"/>
    </source>
</evidence>
<feature type="transmembrane region" description="Helical" evidence="8">
    <location>
        <begin position="114"/>
        <end position="131"/>
    </location>
</feature>
<dbReference type="RefSeq" id="WP_344747476.1">
    <property type="nucleotide sequence ID" value="NZ_BAAAWW010000129.1"/>
</dbReference>
<dbReference type="Gene3D" id="1.20.1560.10">
    <property type="entry name" value="ABC transporter type 1, transmembrane domain"/>
    <property type="match status" value="1"/>
</dbReference>
<feature type="compositionally biased region" description="Basic and acidic residues" evidence="7">
    <location>
        <begin position="12"/>
        <end position="45"/>
    </location>
</feature>
<dbReference type="SUPFAM" id="SSF90123">
    <property type="entry name" value="ABC transporter transmembrane region"/>
    <property type="match status" value="1"/>
</dbReference>
<feature type="domain" description="ABC transmembrane type-1" evidence="10">
    <location>
        <begin position="84"/>
        <end position="345"/>
    </location>
</feature>
<feature type="transmembrane region" description="Helical" evidence="8">
    <location>
        <begin position="222"/>
        <end position="243"/>
    </location>
</feature>
<dbReference type="Pfam" id="PF00005">
    <property type="entry name" value="ABC_tran"/>
    <property type="match status" value="1"/>
</dbReference>
<evidence type="ECO:0000256" key="5">
    <source>
        <dbReference type="ARBA" id="ARBA00022989"/>
    </source>
</evidence>
<evidence type="ECO:0000256" key="4">
    <source>
        <dbReference type="ARBA" id="ARBA00022840"/>
    </source>
</evidence>
<dbReference type="InterPro" id="IPR014223">
    <property type="entry name" value="ABC_CydC/D"/>
</dbReference>
<keyword evidence="3" id="KW-0547">Nucleotide-binding</keyword>
<dbReference type="Proteomes" id="UP001589610">
    <property type="component" value="Unassembled WGS sequence"/>
</dbReference>
<dbReference type="PANTHER" id="PTHR24221">
    <property type="entry name" value="ATP-BINDING CASSETTE SUB-FAMILY B"/>
    <property type="match status" value="1"/>
</dbReference>
<keyword evidence="4" id="KW-0067">ATP-binding</keyword>
<dbReference type="NCBIfam" id="TIGR02868">
    <property type="entry name" value="CydC"/>
    <property type="match status" value="1"/>
</dbReference>
<dbReference type="InterPro" id="IPR003439">
    <property type="entry name" value="ABC_transporter-like_ATP-bd"/>
</dbReference>